<dbReference type="Pfam" id="PF05235">
    <property type="entry name" value="CHAD"/>
    <property type="match status" value="1"/>
</dbReference>
<accession>A0A8J3H5J0</accession>
<dbReference type="PANTHER" id="PTHR39339">
    <property type="entry name" value="SLR1444 PROTEIN"/>
    <property type="match status" value="1"/>
</dbReference>
<keyword evidence="3" id="KW-1185">Reference proteome</keyword>
<dbReference type="PROSITE" id="PS51708">
    <property type="entry name" value="CHAD"/>
    <property type="match status" value="1"/>
</dbReference>
<evidence type="ECO:0000313" key="2">
    <source>
        <dbReference type="EMBL" id="GHG81511.1"/>
    </source>
</evidence>
<dbReference type="AlphaFoldDB" id="A0A8J3H5J0"/>
<gene>
    <name evidence="2" type="ORF">GCM10010961_05600</name>
</gene>
<evidence type="ECO:0000313" key="3">
    <source>
        <dbReference type="Proteomes" id="UP000611500"/>
    </source>
</evidence>
<name>A0A8J3H5J0_9RHOB</name>
<dbReference type="Proteomes" id="UP000611500">
    <property type="component" value="Unassembled WGS sequence"/>
</dbReference>
<sequence length="511" mass="56194">MGTMRRVGESFALSGRIRGKALGKDVGALRLELEPEAPPVAFALLDQFDCPLGKSHRALIEAEGKLILLAAQAGGREQPAARSGHFIADLQPGPVGEALSDLSPLRSLLALGQGRMVVRRATLLDEEEKTQARAWLRRLEPDGPGAVVTLVELQYLRGYDLAFDQLRRRLRGAAPHIELEALAESLFPGTPAYEAKPQVPLAPGEPAARAAAALIGAHIAVARQNEGGVIADIDTEFLHDYRVSLRKVRSVLSLFRGVYDAALTDELKRAFSDLMAPTGRLRDLDVYLLERDLYFDLLPATLHSGLSAMFDLFARERAAEQAKLARRFGEQAYADQIGRLQRVFAEPDALAKGPMADYPVLGYARKLIWARYHKVCKLAAEITDKTPDNEVHALRIGCKKLRYLMEFFAPLFPASQMAPLIKPLKRLQDGLGLFNDYAVQQQSLRALLATPGADLRDDAEAIARSVDALIAILHQRQLEQRARLTDSFAGFDNAELRARFAAQFHDGGETA</sequence>
<dbReference type="EMBL" id="BNAP01000001">
    <property type="protein sequence ID" value="GHG81511.1"/>
    <property type="molecule type" value="Genomic_DNA"/>
</dbReference>
<reference evidence="2" key="2">
    <citation type="submission" date="2020-09" db="EMBL/GenBank/DDBJ databases">
        <authorList>
            <person name="Sun Q."/>
            <person name="Zhou Y."/>
        </authorList>
    </citation>
    <scope>NUCLEOTIDE SEQUENCE</scope>
    <source>
        <strain evidence="2">CGMCC 1.7081</strain>
    </source>
</reference>
<evidence type="ECO:0000259" key="1">
    <source>
        <dbReference type="PROSITE" id="PS51708"/>
    </source>
</evidence>
<protein>
    <submittedName>
        <fullName evidence="2">CHAD domain-containing protein</fullName>
    </submittedName>
</protein>
<dbReference type="Gene3D" id="1.40.20.10">
    <property type="entry name" value="CHAD domain"/>
    <property type="match status" value="1"/>
</dbReference>
<comment type="caution">
    <text evidence="2">The sequence shown here is derived from an EMBL/GenBank/DDBJ whole genome shotgun (WGS) entry which is preliminary data.</text>
</comment>
<reference evidence="2" key="1">
    <citation type="journal article" date="2014" name="Int. J. Syst. Evol. Microbiol.">
        <title>Complete genome sequence of Corynebacterium casei LMG S-19264T (=DSM 44701T), isolated from a smear-ripened cheese.</title>
        <authorList>
            <consortium name="US DOE Joint Genome Institute (JGI-PGF)"/>
            <person name="Walter F."/>
            <person name="Albersmeier A."/>
            <person name="Kalinowski J."/>
            <person name="Ruckert C."/>
        </authorList>
    </citation>
    <scope>NUCLEOTIDE SEQUENCE</scope>
    <source>
        <strain evidence="2">CGMCC 1.7081</strain>
    </source>
</reference>
<proteinExistence type="predicted"/>
<dbReference type="PANTHER" id="PTHR39339:SF1">
    <property type="entry name" value="CHAD DOMAIN-CONTAINING PROTEIN"/>
    <property type="match status" value="1"/>
</dbReference>
<organism evidence="2 3">
    <name type="scientific">Pseudodonghicola xiamenensis</name>
    <dbReference type="NCBI Taxonomy" id="337702"/>
    <lineage>
        <taxon>Bacteria</taxon>
        <taxon>Pseudomonadati</taxon>
        <taxon>Pseudomonadota</taxon>
        <taxon>Alphaproteobacteria</taxon>
        <taxon>Rhodobacterales</taxon>
        <taxon>Paracoccaceae</taxon>
        <taxon>Pseudodonghicola</taxon>
    </lineage>
</organism>
<dbReference type="InterPro" id="IPR007899">
    <property type="entry name" value="CHAD_dom"/>
</dbReference>
<dbReference type="SMART" id="SM00880">
    <property type="entry name" value="CHAD"/>
    <property type="match status" value="1"/>
</dbReference>
<feature type="domain" description="CHAD" evidence="1">
    <location>
        <begin position="204"/>
        <end position="497"/>
    </location>
</feature>
<dbReference type="InterPro" id="IPR038186">
    <property type="entry name" value="CHAD_dom_sf"/>
</dbReference>